<dbReference type="GO" id="GO:0008194">
    <property type="term" value="F:UDP-glycosyltransferase activity"/>
    <property type="evidence" value="ECO:0007669"/>
    <property type="project" value="InterPro"/>
</dbReference>
<proteinExistence type="inferred from homology"/>
<dbReference type="EMBL" id="GG666527">
    <property type="protein sequence ID" value="EEN58903.1"/>
    <property type="molecule type" value="Genomic_DNA"/>
</dbReference>
<evidence type="ECO:0000256" key="3">
    <source>
        <dbReference type="ARBA" id="ARBA00022679"/>
    </source>
</evidence>
<name>C3YLG6_BRAFL</name>
<dbReference type="Pfam" id="PF00201">
    <property type="entry name" value="UDPGT"/>
    <property type="match status" value="1"/>
</dbReference>
<sequence>MASVHFVFLLFLFSGGTGPAWAAKVLLMGPSGSHWLNLVYLAEGLIRRGHEVVSLVPSNLYDSQLKALNSPIRQKIRLEKYQVPVEGDVFDRMMQLQVQFSLGDAEDFSAFRFAKMVFDSLDDAVSFGRVECDVLLHNRDLMSRLKAMNFGIVIIDPVTYCGHIVARILKVPLAITATPGIATFHLSQASQVPVPIATYYCHRTGFVQSLKNLANHVMMAMMVSLMTRNIDSLASGALGYQ</sequence>
<feature type="signal peptide" evidence="4">
    <location>
        <begin position="1"/>
        <end position="22"/>
    </location>
</feature>
<feature type="non-terminal residue" evidence="5">
    <location>
        <position position="241"/>
    </location>
</feature>
<dbReference type="PANTHER" id="PTHR48043:SF145">
    <property type="entry name" value="FI06409P-RELATED"/>
    <property type="match status" value="1"/>
</dbReference>
<dbReference type="eggNOG" id="KOG1192">
    <property type="taxonomic scope" value="Eukaryota"/>
</dbReference>
<dbReference type="AlphaFoldDB" id="C3YLG6"/>
<evidence type="ECO:0000256" key="4">
    <source>
        <dbReference type="SAM" id="SignalP"/>
    </source>
</evidence>
<dbReference type="InterPro" id="IPR002213">
    <property type="entry name" value="UDP_glucos_trans"/>
</dbReference>
<dbReference type="Gene3D" id="3.40.50.2000">
    <property type="entry name" value="Glycogen Phosphorylase B"/>
    <property type="match status" value="1"/>
</dbReference>
<comment type="similarity">
    <text evidence="1">Belongs to the UDP-glycosyltransferase family.</text>
</comment>
<keyword evidence="2" id="KW-0328">Glycosyltransferase</keyword>
<dbReference type="InParanoid" id="C3YLG6"/>
<evidence type="ECO:0000256" key="1">
    <source>
        <dbReference type="ARBA" id="ARBA00009995"/>
    </source>
</evidence>
<organism>
    <name type="scientific">Branchiostoma floridae</name>
    <name type="common">Florida lancelet</name>
    <name type="synonym">Amphioxus</name>
    <dbReference type="NCBI Taxonomy" id="7739"/>
    <lineage>
        <taxon>Eukaryota</taxon>
        <taxon>Metazoa</taxon>
        <taxon>Chordata</taxon>
        <taxon>Cephalochordata</taxon>
        <taxon>Leptocardii</taxon>
        <taxon>Amphioxiformes</taxon>
        <taxon>Branchiostomatidae</taxon>
        <taxon>Branchiostoma</taxon>
    </lineage>
</organism>
<feature type="chain" id="PRO_5002935387" evidence="4">
    <location>
        <begin position="23"/>
        <end position="241"/>
    </location>
</feature>
<dbReference type="STRING" id="7739.C3YLG6"/>
<gene>
    <name evidence="5" type="ORF">BRAFLDRAFT_98107</name>
</gene>
<evidence type="ECO:0000313" key="5">
    <source>
        <dbReference type="EMBL" id="EEN58903.1"/>
    </source>
</evidence>
<reference evidence="5" key="1">
    <citation type="journal article" date="2008" name="Nature">
        <title>The amphioxus genome and the evolution of the chordate karyotype.</title>
        <authorList>
            <consortium name="US DOE Joint Genome Institute (JGI-PGF)"/>
            <person name="Putnam N.H."/>
            <person name="Butts T."/>
            <person name="Ferrier D.E.K."/>
            <person name="Furlong R.F."/>
            <person name="Hellsten U."/>
            <person name="Kawashima T."/>
            <person name="Robinson-Rechavi M."/>
            <person name="Shoguchi E."/>
            <person name="Terry A."/>
            <person name="Yu J.-K."/>
            <person name="Benito-Gutierrez E.L."/>
            <person name="Dubchak I."/>
            <person name="Garcia-Fernandez J."/>
            <person name="Gibson-Brown J.J."/>
            <person name="Grigoriev I.V."/>
            <person name="Horton A.C."/>
            <person name="de Jong P.J."/>
            <person name="Jurka J."/>
            <person name="Kapitonov V.V."/>
            <person name="Kohara Y."/>
            <person name="Kuroki Y."/>
            <person name="Lindquist E."/>
            <person name="Lucas S."/>
            <person name="Osoegawa K."/>
            <person name="Pennacchio L.A."/>
            <person name="Salamov A.A."/>
            <person name="Satou Y."/>
            <person name="Sauka-Spengler T."/>
            <person name="Schmutz J."/>
            <person name="Shin-I T."/>
            <person name="Toyoda A."/>
            <person name="Bronner-Fraser M."/>
            <person name="Fujiyama A."/>
            <person name="Holland L.Z."/>
            <person name="Holland P.W.H."/>
            <person name="Satoh N."/>
            <person name="Rokhsar D.S."/>
        </authorList>
    </citation>
    <scope>NUCLEOTIDE SEQUENCE [LARGE SCALE GENOMIC DNA]</scope>
    <source>
        <strain evidence="5">S238N-H82</strain>
        <tissue evidence="5">Testes</tissue>
    </source>
</reference>
<keyword evidence="4" id="KW-0732">Signal</keyword>
<evidence type="ECO:0000256" key="2">
    <source>
        <dbReference type="ARBA" id="ARBA00022676"/>
    </source>
</evidence>
<accession>C3YLG6</accession>
<dbReference type="InterPro" id="IPR050271">
    <property type="entry name" value="UDP-glycosyltransferase"/>
</dbReference>
<dbReference type="SUPFAM" id="SSF53756">
    <property type="entry name" value="UDP-Glycosyltransferase/glycogen phosphorylase"/>
    <property type="match status" value="1"/>
</dbReference>
<dbReference type="PANTHER" id="PTHR48043">
    <property type="entry name" value="EG:EG0003.4 PROTEIN-RELATED"/>
    <property type="match status" value="1"/>
</dbReference>
<protein>
    <submittedName>
        <fullName evidence="5">Uncharacterized protein</fullName>
    </submittedName>
</protein>
<keyword evidence="3" id="KW-0808">Transferase</keyword>